<dbReference type="OrthoDB" id="10250730at2759"/>
<dbReference type="SMART" id="SM00849">
    <property type="entry name" value="Lactamase_B"/>
    <property type="match status" value="1"/>
</dbReference>
<evidence type="ECO:0000256" key="4">
    <source>
        <dbReference type="ARBA" id="ARBA00022833"/>
    </source>
</evidence>
<feature type="domain" description="Metallo-beta-lactamase" evidence="5">
    <location>
        <begin position="56"/>
        <end position="274"/>
    </location>
</feature>
<sequence>MDYEPLVPPIPAPDLKIPKSEATVEICAIDSGARFSLPIDPFLTPNIADKTRLSGPAFSFLITHPSGRRSVFDLGILSTLTQYPPGIQTSIANNGWEVTPGRDIARILTEDRGIDLDSVHEVIWSHAHWDHVGAPWQFPARTALVVGPGFREAFLPGYPADESSRVLARSWEGRELREVDFRSGAQLRVGRFEAVDWYGDGSFYLLHAPGHAVGHMCGLARTTPGTFVFLGGDVCHHGGEMRPTEYVPLPREVTPGMVPRLRSVCPGSEYVDGHPEKSGVKPFYRMTESFPSDIGVAEWSLEGTEEFDACRDIFVCLAHDESLLEVLEYLPKTMNGWRGRGWGEKVRWRFLGDFEIGEKDR</sequence>
<dbReference type="PANTHER" id="PTHR42978">
    <property type="entry name" value="QUORUM-QUENCHING LACTONASE YTNP-RELATED-RELATED"/>
    <property type="match status" value="1"/>
</dbReference>
<proteinExistence type="inferred from homology"/>
<dbReference type="GO" id="GO:0016787">
    <property type="term" value="F:hydrolase activity"/>
    <property type="evidence" value="ECO:0007669"/>
    <property type="project" value="UniProtKB-KW"/>
</dbReference>
<dbReference type="CDD" id="cd07730">
    <property type="entry name" value="metallo-hydrolase-like_MBL-fold"/>
    <property type="match status" value="1"/>
</dbReference>
<dbReference type="Gene3D" id="3.60.15.10">
    <property type="entry name" value="Ribonuclease Z/Hydroxyacylglutathione hydrolase-like"/>
    <property type="match status" value="1"/>
</dbReference>
<comment type="similarity">
    <text evidence="1">Belongs to the metallo-beta-lactamase superfamily.</text>
</comment>
<dbReference type="PANTHER" id="PTHR42978:SF5">
    <property type="entry name" value="METALLO-BETA-LACTAMASE DOMAIN-CONTAINING PROTEIN"/>
    <property type="match status" value="1"/>
</dbReference>
<dbReference type="InterPro" id="IPR001279">
    <property type="entry name" value="Metallo-B-lactamas"/>
</dbReference>
<dbReference type="Proteomes" id="UP000799437">
    <property type="component" value="Unassembled WGS sequence"/>
</dbReference>
<evidence type="ECO:0000313" key="7">
    <source>
        <dbReference type="Proteomes" id="UP000799437"/>
    </source>
</evidence>
<keyword evidence="2" id="KW-0479">Metal-binding</keyword>
<accession>A0A6A6WIG1</accession>
<dbReference type="InterPro" id="IPR051013">
    <property type="entry name" value="MBL_superfamily_lactonases"/>
</dbReference>
<dbReference type="InterPro" id="IPR036866">
    <property type="entry name" value="RibonucZ/Hydroxyglut_hydro"/>
</dbReference>
<dbReference type="Pfam" id="PF00753">
    <property type="entry name" value="Lactamase_B"/>
    <property type="match status" value="1"/>
</dbReference>
<organism evidence="6 7">
    <name type="scientific">Pseudovirgaria hyperparasitica</name>
    <dbReference type="NCBI Taxonomy" id="470096"/>
    <lineage>
        <taxon>Eukaryota</taxon>
        <taxon>Fungi</taxon>
        <taxon>Dikarya</taxon>
        <taxon>Ascomycota</taxon>
        <taxon>Pezizomycotina</taxon>
        <taxon>Dothideomycetes</taxon>
        <taxon>Dothideomycetes incertae sedis</taxon>
        <taxon>Acrospermales</taxon>
        <taxon>Acrospermaceae</taxon>
        <taxon>Pseudovirgaria</taxon>
    </lineage>
</organism>
<keyword evidence="7" id="KW-1185">Reference proteome</keyword>
<gene>
    <name evidence="6" type="ORF">EJ05DRAFT_247426</name>
</gene>
<name>A0A6A6WIG1_9PEZI</name>
<evidence type="ECO:0000313" key="6">
    <source>
        <dbReference type="EMBL" id="KAF2760941.1"/>
    </source>
</evidence>
<evidence type="ECO:0000259" key="5">
    <source>
        <dbReference type="SMART" id="SM00849"/>
    </source>
</evidence>
<dbReference type="AlphaFoldDB" id="A0A6A6WIG1"/>
<evidence type="ECO:0000256" key="1">
    <source>
        <dbReference type="ARBA" id="ARBA00007749"/>
    </source>
</evidence>
<evidence type="ECO:0000256" key="3">
    <source>
        <dbReference type="ARBA" id="ARBA00022801"/>
    </source>
</evidence>
<keyword evidence="3" id="KW-0378">Hydrolase</keyword>
<dbReference type="GeneID" id="54481180"/>
<evidence type="ECO:0000256" key="2">
    <source>
        <dbReference type="ARBA" id="ARBA00022723"/>
    </source>
</evidence>
<dbReference type="SUPFAM" id="SSF56281">
    <property type="entry name" value="Metallo-hydrolase/oxidoreductase"/>
    <property type="match status" value="1"/>
</dbReference>
<reference evidence="6" key="1">
    <citation type="journal article" date="2020" name="Stud. Mycol.">
        <title>101 Dothideomycetes genomes: a test case for predicting lifestyles and emergence of pathogens.</title>
        <authorList>
            <person name="Haridas S."/>
            <person name="Albert R."/>
            <person name="Binder M."/>
            <person name="Bloem J."/>
            <person name="Labutti K."/>
            <person name="Salamov A."/>
            <person name="Andreopoulos B."/>
            <person name="Baker S."/>
            <person name="Barry K."/>
            <person name="Bills G."/>
            <person name="Bluhm B."/>
            <person name="Cannon C."/>
            <person name="Castanera R."/>
            <person name="Culley D."/>
            <person name="Daum C."/>
            <person name="Ezra D."/>
            <person name="Gonzalez J."/>
            <person name="Henrissat B."/>
            <person name="Kuo A."/>
            <person name="Liang C."/>
            <person name="Lipzen A."/>
            <person name="Lutzoni F."/>
            <person name="Magnuson J."/>
            <person name="Mondo S."/>
            <person name="Nolan M."/>
            <person name="Ohm R."/>
            <person name="Pangilinan J."/>
            <person name="Park H.-J."/>
            <person name="Ramirez L."/>
            <person name="Alfaro M."/>
            <person name="Sun H."/>
            <person name="Tritt A."/>
            <person name="Yoshinaga Y."/>
            <person name="Zwiers L.-H."/>
            <person name="Turgeon B."/>
            <person name="Goodwin S."/>
            <person name="Spatafora J."/>
            <person name="Crous P."/>
            <person name="Grigoriev I."/>
        </authorList>
    </citation>
    <scope>NUCLEOTIDE SEQUENCE</scope>
    <source>
        <strain evidence="6">CBS 121739</strain>
    </source>
</reference>
<dbReference type="EMBL" id="ML996567">
    <property type="protein sequence ID" value="KAF2760941.1"/>
    <property type="molecule type" value="Genomic_DNA"/>
</dbReference>
<keyword evidence="4" id="KW-0862">Zinc</keyword>
<protein>
    <recommendedName>
        <fullName evidence="5">Metallo-beta-lactamase domain-containing protein</fullName>
    </recommendedName>
</protein>
<dbReference type="RefSeq" id="XP_033603392.1">
    <property type="nucleotide sequence ID" value="XM_033740126.1"/>
</dbReference>
<dbReference type="GO" id="GO:0046872">
    <property type="term" value="F:metal ion binding"/>
    <property type="evidence" value="ECO:0007669"/>
    <property type="project" value="UniProtKB-KW"/>
</dbReference>